<feature type="chain" id="PRO_5036296643" description="Hydrolase or acyltransferase" evidence="3">
    <location>
        <begin position="31"/>
        <end position="341"/>
    </location>
</feature>
<evidence type="ECO:0000313" key="6">
    <source>
        <dbReference type="Proteomes" id="UP000050564"/>
    </source>
</evidence>
<feature type="compositionally biased region" description="Basic and acidic residues" evidence="2">
    <location>
        <begin position="139"/>
        <end position="159"/>
    </location>
</feature>
<feature type="compositionally biased region" description="Low complexity" evidence="2">
    <location>
        <begin position="174"/>
        <end position="186"/>
    </location>
</feature>
<dbReference type="InterPro" id="IPR029058">
    <property type="entry name" value="AB_hydrolase_fold"/>
</dbReference>
<reference evidence="4 6" key="1">
    <citation type="submission" date="2015-09" db="EMBL/GenBank/DDBJ databases">
        <title>Genome announcement of multiple Pseudomonas syringae strains.</title>
        <authorList>
            <person name="Thakur S."/>
            <person name="Wang P.W."/>
            <person name="Gong Y."/>
            <person name="Weir B.S."/>
            <person name="Guttman D.S."/>
        </authorList>
    </citation>
    <scope>NUCLEOTIDE SEQUENCE [LARGE SCALE GENOMIC DNA]</scope>
    <source>
        <strain evidence="4 6">ICMP2823</strain>
    </source>
</reference>
<accession>A0A0P9MAE5</accession>
<dbReference type="AlphaFoldDB" id="A0A0P9MAE5"/>
<dbReference type="Proteomes" id="UP000281372">
    <property type="component" value="Unassembled WGS sequence"/>
</dbReference>
<dbReference type="Pfam" id="PF12048">
    <property type="entry name" value="DUF3530"/>
    <property type="match status" value="1"/>
</dbReference>
<feature type="region of interest" description="Disordered" evidence="2">
    <location>
        <begin position="32"/>
        <end position="58"/>
    </location>
</feature>
<keyword evidence="1" id="KW-0175">Coiled coil</keyword>
<sequence length="341" mass="36975">MEYPMSYTFRAMFPALFLSLMLPCALPAMAADPAPDKDAAAEAPVERAPLLSRSQEDSVALERQLPTRDQQQLQAGDESFLALWKPANSEEPQGAVIILPGDAESPDWPDAVGPLRRKFPDVGWSSLSITLPDAEDDTLTAREPDAATETSADKDKAADKPASAAKDAPKDAAAKTPDPATDAEALASAATAKAAADEERNKARAERIFARIESAISFAQQNKARSIILLGHSSGAYWATRFLSERPSPTVQRLVMVAAREPVNAVPSLLDMVPTLKIKTADFIYKNPPDLAAKARLQASKRTKGPGFTQIALINIVGNEDTEQEQMFRRIRGWIDPKEDK</sequence>
<evidence type="ECO:0000256" key="1">
    <source>
        <dbReference type="SAM" id="Coils"/>
    </source>
</evidence>
<reference evidence="5 7" key="2">
    <citation type="submission" date="2018-08" db="EMBL/GenBank/DDBJ databases">
        <title>Recombination of ecologically and evolutionarily significant loci maintains genetic cohesion in the Pseudomonas syringae species complex.</title>
        <authorList>
            <person name="Dillon M."/>
            <person name="Thakur S."/>
            <person name="Almeida R.N.D."/>
            <person name="Weir B.S."/>
            <person name="Guttman D.S."/>
        </authorList>
    </citation>
    <scope>NUCLEOTIDE SEQUENCE [LARGE SCALE GENOMIC DNA]</scope>
    <source>
        <strain evidence="5 7">ICMP 2821</strain>
    </source>
</reference>
<feature type="signal peptide" evidence="3">
    <location>
        <begin position="1"/>
        <end position="30"/>
    </location>
</feature>
<feature type="region of interest" description="Disordered" evidence="2">
    <location>
        <begin position="135"/>
        <end position="186"/>
    </location>
</feature>
<organism evidence="4 6">
    <name type="scientific">Pseudomonas cannabina</name>
    <dbReference type="NCBI Taxonomy" id="86840"/>
    <lineage>
        <taxon>Bacteria</taxon>
        <taxon>Pseudomonadati</taxon>
        <taxon>Pseudomonadota</taxon>
        <taxon>Gammaproteobacteria</taxon>
        <taxon>Pseudomonadales</taxon>
        <taxon>Pseudomonadaceae</taxon>
        <taxon>Pseudomonas</taxon>
    </lineage>
</organism>
<feature type="coiled-coil region" evidence="1">
    <location>
        <begin position="186"/>
        <end position="215"/>
    </location>
</feature>
<protein>
    <recommendedName>
        <fullName evidence="8">Hydrolase or acyltransferase</fullName>
    </recommendedName>
</protein>
<dbReference type="InterPro" id="IPR022529">
    <property type="entry name" value="DUF3530"/>
</dbReference>
<dbReference type="Gene3D" id="3.40.50.1820">
    <property type="entry name" value="alpha/beta hydrolase"/>
    <property type="match status" value="1"/>
</dbReference>
<evidence type="ECO:0008006" key="8">
    <source>
        <dbReference type="Google" id="ProtNLM"/>
    </source>
</evidence>
<evidence type="ECO:0000313" key="4">
    <source>
        <dbReference type="EMBL" id="KPW80181.1"/>
    </source>
</evidence>
<evidence type="ECO:0000313" key="7">
    <source>
        <dbReference type="Proteomes" id="UP000281372"/>
    </source>
</evidence>
<proteinExistence type="predicted"/>
<evidence type="ECO:0000256" key="3">
    <source>
        <dbReference type="SAM" id="SignalP"/>
    </source>
</evidence>
<dbReference type="EMBL" id="RBOW01001039">
    <property type="protein sequence ID" value="RMN16779.1"/>
    <property type="molecule type" value="Genomic_DNA"/>
</dbReference>
<gene>
    <name evidence="4" type="ORF">ALO81_01825</name>
    <name evidence="5" type="ORF">ALQ64_01847</name>
</gene>
<dbReference type="PATRIC" id="fig|86840.3.peg.2556"/>
<evidence type="ECO:0000313" key="5">
    <source>
        <dbReference type="EMBL" id="RMN16779.1"/>
    </source>
</evidence>
<dbReference type="EMBL" id="LJPX01000076">
    <property type="protein sequence ID" value="KPW80181.1"/>
    <property type="molecule type" value="Genomic_DNA"/>
</dbReference>
<dbReference type="SUPFAM" id="SSF53474">
    <property type="entry name" value="alpha/beta-Hydrolases"/>
    <property type="match status" value="1"/>
</dbReference>
<name>A0A0P9MAE5_PSECA</name>
<evidence type="ECO:0000256" key="2">
    <source>
        <dbReference type="SAM" id="MobiDB-lite"/>
    </source>
</evidence>
<comment type="caution">
    <text evidence="4">The sequence shown here is derived from an EMBL/GenBank/DDBJ whole genome shotgun (WGS) entry which is preliminary data.</text>
</comment>
<dbReference type="Proteomes" id="UP000050564">
    <property type="component" value="Unassembled WGS sequence"/>
</dbReference>
<keyword evidence="3" id="KW-0732">Signal</keyword>